<keyword evidence="2" id="KW-0812">Transmembrane</keyword>
<dbReference type="OMA" id="EEPIFCC"/>
<evidence type="ECO:0008006" key="5">
    <source>
        <dbReference type="Google" id="ProtNLM"/>
    </source>
</evidence>
<evidence type="ECO:0000256" key="1">
    <source>
        <dbReference type="SAM" id="MobiDB-lite"/>
    </source>
</evidence>
<keyword evidence="2" id="KW-0472">Membrane</keyword>
<dbReference type="InParanoid" id="G4YYM5"/>
<dbReference type="Proteomes" id="UP000002640">
    <property type="component" value="Unassembled WGS sequence"/>
</dbReference>
<keyword evidence="4" id="KW-1185">Reference proteome</keyword>
<feature type="compositionally biased region" description="Acidic residues" evidence="1">
    <location>
        <begin position="524"/>
        <end position="534"/>
    </location>
</feature>
<dbReference type="STRING" id="1094619.G4YYM5"/>
<dbReference type="GeneID" id="20655040"/>
<proteinExistence type="predicted"/>
<evidence type="ECO:0000313" key="4">
    <source>
        <dbReference type="Proteomes" id="UP000002640"/>
    </source>
</evidence>
<keyword evidence="2" id="KW-1133">Transmembrane helix</keyword>
<evidence type="ECO:0000313" key="3">
    <source>
        <dbReference type="EMBL" id="EGZ25143.1"/>
    </source>
</evidence>
<gene>
    <name evidence="3" type="ORF">PHYSODRAFT_478731</name>
</gene>
<evidence type="ECO:0000256" key="2">
    <source>
        <dbReference type="SAM" id="Phobius"/>
    </source>
</evidence>
<dbReference type="RefSeq" id="XP_009520431.1">
    <property type="nucleotide sequence ID" value="XM_009522136.1"/>
</dbReference>
<organism evidence="3 4">
    <name type="scientific">Phytophthora sojae (strain P6497)</name>
    <name type="common">Soybean stem and root rot agent</name>
    <name type="synonym">Phytophthora megasperma f. sp. glycines</name>
    <dbReference type="NCBI Taxonomy" id="1094619"/>
    <lineage>
        <taxon>Eukaryota</taxon>
        <taxon>Sar</taxon>
        <taxon>Stramenopiles</taxon>
        <taxon>Oomycota</taxon>
        <taxon>Peronosporomycetes</taxon>
        <taxon>Peronosporales</taxon>
        <taxon>Peronosporaceae</taxon>
        <taxon>Phytophthora</taxon>
    </lineage>
</organism>
<accession>G4YYM5</accession>
<feature type="region of interest" description="Disordered" evidence="1">
    <location>
        <begin position="510"/>
        <end position="534"/>
    </location>
</feature>
<sequence length="534" mass="58413">MRQRASTKTQRRLKQQQLMRDPYALTDDVYCEPPTFRVGGLVTAFGLLQLVAAMALGGFVFGGALLFCAVLLAALGLALLHHSDPKAGSAQGLGMKQAIARLLALRRSALDYSLTLSIAQSQEYAQKKELQIAVVPASPTPQKVVATMALKQETAKLNRLADSSPLATLHRVDMKALQTDKSFSVEEEETGDLFMEKPRANSEPKQVLRTRPLLPLRPKVQQPVPANSTQDKKKKKTQSTQQTKATPVVPKLLGKEETKTPQVQLKAQPKTKKQRKASDAKPQQVAGKKQVSSSAVLPKAEPKAVLPAVLPKKAKSSRPLSVEPKPKPLEVTSPATIVVEPFVPEAAVPSVTPMPAFPERKSLVELARGEPAEERDLVATRKVLLYLSPEGESTMDLEDEEMEHEVEIEHDLELDHELEDCPLSLEAFPPLSPPMEPQAPAPLLADEAEPNFLMDIALEPISRPEKKLISLSSLRLKPVGNADLRTMLDELDAMRLELDAAMARCTSLLDGEDERASAPSSPELEPEEEPIFCC</sequence>
<feature type="transmembrane region" description="Helical" evidence="2">
    <location>
        <begin position="47"/>
        <end position="80"/>
    </location>
</feature>
<feature type="compositionally biased region" description="Low complexity" evidence="1">
    <location>
        <begin position="209"/>
        <end position="218"/>
    </location>
</feature>
<name>G4YYM5_PHYSP</name>
<reference evidence="3 4" key="1">
    <citation type="journal article" date="2006" name="Science">
        <title>Phytophthora genome sequences uncover evolutionary origins and mechanisms of pathogenesis.</title>
        <authorList>
            <person name="Tyler B.M."/>
            <person name="Tripathy S."/>
            <person name="Zhang X."/>
            <person name="Dehal P."/>
            <person name="Jiang R.H."/>
            <person name="Aerts A."/>
            <person name="Arredondo F.D."/>
            <person name="Baxter L."/>
            <person name="Bensasson D."/>
            <person name="Beynon J.L."/>
            <person name="Chapman J."/>
            <person name="Damasceno C.M."/>
            <person name="Dorrance A.E."/>
            <person name="Dou D."/>
            <person name="Dickerman A.W."/>
            <person name="Dubchak I.L."/>
            <person name="Garbelotto M."/>
            <person name="Gijzen M."/>
            <person name="Gordon S.G."/>
            <person name="Govers F."/>
            <person name="Grunwald N.J."/>
            <person name="Huang W."/>
            <person name="Ivors K.L."/>
            <person name="Jones R.W."/>
            <person name="Kamoun S."/>
            <person name="Krampis K."/>
            <person name="Lamour K.H."/>
            <person name="Lee M.K."/>
            <person name="McDonald W.H."/>
            <person name="Medina M."/>
            <person name="Meijer H.J."/>
            <person name="Nordberg E.K."/>
            <person name="Maclean D.J."/>
            <person name="Ospina-Giraldo M.D."/>
            <person name="Morris P.F."/>
            <person name="Phuntumart V."/>
            <person name="Putnam N.H."/>
            <person name="Rash S."/>
            <person name="Rose J.K."/>
            <person name="Sakihama Y."/>
            <person name="Salamov A.A."/>
            <person name="Savidor A."/>
            <person name="Scheuring C.F."/>
            <person name="Smith B.M."/>
            <person name="Sobral B.W."/>
            <person name="Terry A."/>
            <person name="Torto-Alalibo T.A."/>
            <person name="Win J."/>
            <person name="Xu Z."/>
            <person name="Zhang H."/>
            <person name="Grigoriev I.V."/>
            <person name="Rokhsar D.S."/>
            <person name="Boore J.L."/>
        </authorList>
    </citation>
    <scope>NUCLEOTIDE SEQUENCE [LARGE SCALE GENOMIC DNA]</scope>
    <source>
        <strain evidence="3 4">P6497</strain>
    </source>
</reference>
<dbReference type="AlphaFoldDB" id="G4YYM5"/>
<feature type="region of interest" description="Disordered" evidence="1">
    <location>
        <begin position="183"/>
        <end position="329"/>
    </location>
</feature>
<dbReference type="EMBL" id="JH159152">
    <property type="protein sequence ID" value="EGZ25143.1"/>
    <property type="molecule type" value="Genomic_DNA"/>
</dbReference>
<protein>
    <recommendedName>
        <fullName evidence="5">Transmembrane protein</fullName>
    </recommendedName>
</protein>
<dbReference type="KEGG" id="psoj:PHYSODRAFT_478731"/>